<dbReference type="InterPro" id="IPR036610">
    <property type="entry name" value="PEBP-like_sf"/>
</dbReference>
<reference evidence="1 2" key="1">
    <citation type="submission" date="2015-07" db="EMBL/GenBank/DDBJ databases">
        <title>The genome of the fungus Escovopsis weberi, a specialized disease agent of ant agriculture.</title>
        <authorList>
            <person name="de Man T.J."/>
            <person name="Stajich J.E."/>
            <person name="Kubicek C.P."/>
            <person name="Chenthamara K."/>
            <person name="Atanasova L."/>
            <person name="Druzhinina I.S."/>
            <person name="Birnbaum S."/>
            <person name="Barribeau S.M."/>
            <person name="Teiling C."/>
            <person name="Suen G."/>
            <person name="Currie C."/>
            <person name="Gerardo N.M."/>
        </authorList>
    </citation>
    <scope>NUCLEOTIDE SEQUENCE [LARGE SCALE GENOMIC DNA]</scope>
</reference>
<dbReference type="GO" id="GO:0030414">
    <property type="term" value="F:peptidase inhibitor activity"/>
    <property type="evidence" value="ECO:0007669"/>
    <property type="project" value="TreeGrafter"/>
</dbReference>
<dbReference type="PANTHER" id="PTHR11362:SF85">
    <property type="entry name" value="INHIBITOR (TFS1), PUTATIVE (AFU_ORTHOLOGUE AFUA_4G08120)-RELATED"/>
    <property type="match status" value="1"/>
</dbReference>
<proteinExistence type="predicted"/>
<dbReference type="Pfam" id="PF01161">
    <property type="entry name" value="PBP"/>
    <property type="match status" value="1"/>
</dbReference>
<evidence type="ECO:0000313" key="2">
    <source>
        <dbReference type="Proteomes" id="UP000053831"/>
    </source>
</evidence>
<dbReference type="OrthoDB" id="2506647at2759"/>
<dbReference type="GO" id="GO:0005543">
    <property type="term" value="F:phospholipid binding"/>
    <property type="evidence" value="ECO:0007669"/>
    <property type="project" value="TreeGrafter"/>
</dbReference>
<dbReference type="InterPro" id="IPR035810">
    <property type="entry name" value="PEBP_euk"/>
</dbReference>
<sequence length="209" mass="22607">MADLAQEMAASLAAAGLVPGSAESVIPASFFAAGRPVAVRVSFGGRAVELGNLFRAGECKTQPDVELAFPEGGEEEEQRGHEAARYVFMMVDPDAPTPDEPQYAFWRHWVVAGEGRGFLGEGAASVSVTRYLGPGPKDESKPHRYLFLLFERQQGQEQGQEVEELLEGSAGGEEFVQRRSFDVAGFAGRHGLRLAGMNWMRCVGDGWTA</sequence>
<dbReference type="Proteomes" id="UP000053831">
    <property type="component" value="Unassembled WGS sequence"/>
</dbReference>
<name>A0A0M8N584_ESCWE</name>
<dbReference type="GO" id="GO:0030162">
    <property type="term" value="P:regulation of proteolysis"/>
    <property type="evidence" value="ECO:0007669"/>
    <property type="project" value="TreeGrafter"/>
</dbReference>
<dbReference type="STRING" id="150374.A0A0M8N584"/>
<dbReference type="PANTHER" id="PTHR11362">
    <property type="entry name" value="PHOSPHATIDYLETHANOLAMINE-BINDING PROTEIN"/>
    <property type="match status" value="1"/>
</dbReference>
<dbReference type="SUPFAM" id="SSF49777">
    <property type="entry name" value="PEBP-like"/>
    <property type="match status" value="1"/>
</dbReference>
<comment type="caution">
    <text evidence="1">The sequence shown here is derived from an EMBL/GenBank/DDBJ whole genome shotgun (WGS) entry which is preliminary data.</text>
</comment>
<protein>
    <submittedName>
        <fullName evidence="1">OV-16 antigen</fullName>
    </submittedName>
</protein>
<dbReference type="Gene3D" id="3.90.280.10">
    <property type="entry name" value="PEBP-like"/>
    <property type="match status" value="1"/>
</dbReference>
<evidence type="ECO:0000313" key="1">
    <source>
        <dbReference type="EMBL" id="KOS20904.1"/>
    </source>
</evidence>
<dbReference type="EMBL" id="LGSR01000013">
    <property type="protein sequence ID" value="KOS20904.1"/>
    <property type="molecule type" value="Genomic_DNA"/>
</dbReference>
<accession>A0A0M8N584</accession>
<dbReference type="InterPro" id="IPR008914">
    <property type="entry name" value="PEBP"/>
</dbReference>
<dbReference type="GO" id="GO:0046578">
    <property type="term" value="P:regulation of Ras protein signal transduction"/>
    <property type="evidence" value="ECO:0007669"/>
    <property type="project" value="TreeGrafter"/>
</dbReference>
<keyword evidence="2" id="KW-1185">Reference proteome</keyword>
<dbReference type="AlphaFoldDB" id="A0A0M8N584"/>
<organism evidence="1 2">
    <name type="scientific">Escovopsis weberi</name>
    <dbReference type="NCBI Taxonomy" id="150374"/>
    <lineage>
        <taxon>Eukaryota</taxon>
        <taxon>Fungi</taxon>
        <taxon>Dikarya</taxon>
        <taxon>Ascomycota</taxon>
        <taxon>Pezizomycotina</taxon>
        <taxon>Sordariomycetes</taxon>
        <taxon>Hypocreomycetidae</taxon>
        <taxon>Hypocreales</taxon>
        <taxon>Hypocreaceae</taxon>
        <taxon>Escovopsis</taxon>
    </lineage>
</organism>
<dbReference type="CDD" id="cd00866">
    <property type="entry name" value="PEBP_euk"/>
    <property type="match status" value="1"/>
</dbReference>
<gene>
    <name evidence="1" type="ORF">ESCO_004533</name>
</gene>